<protein>
    <submittedName>
        <fullName evidence="2">Uncharacterized protein</fullName>
    </submittedName>
</protein>
<dbReference type="AlphaFoldDB" id="V9IFT2"/>
<dbReference type="EMBL" id="JR040508">
    <property type="protein sequence ID" value="AEY59160.1"/>
    <property type="molecule type" value="mRNA"/>
</dbReference>
<feature type="region of interest" description="Disordered" evidence="1">
    <location>
        <begin position="41"/>
        <end position="93"/>
    </location>
</feature>
<name>V9IFT2_APICE</name>
<gene>
    <name evidence="2" type="ORF">ACCB01844.1</name>
    <name evidence="3" type="ORF">ACCB01844.2</name>
</gene>
<evidence type="ECO:0000256" key="1">
    <source>
        <dbReference type="SAM" id="MobiDB-lite"/>
    </source>
</evidence>
<proteinExistence type="evidence at transcript level"/>
<organism evidence="2">
    <name type="scientific">Apis cerana</name>
    <name type="common">Indian honeybee</name>
    <dbReference type="NCBI Taxonomy" id="7461"/>
    <lineage>
        <taxon>Eukaryota</taxon>
        <taxon>Metazoa</taxon>
        <taxon>Ecdysozoa</taxon>
        <taxon>Arthropoda</taxon>
        <taxon>Hexapoda</taxon>
        <taxon>Insecta</taxon>
        <taxon>Pterygota</taxon>
        <taxon>Neoptera</taxon>
        <taxon>Endopterygota</taxon>
        <taxon>Hymenoptera</taxon>
        <taxon>Apocrita</taxon>
        <taxon>Aculeata</taxon>
        <taxon>Apoidea</taxon>
        <taxon>Anthophila</taxon>
        <taxon>Apidae</taxon>
        <taxon>Apis</taxon>
    </lineage>
</organism>
<evidence type="ECO:0000313" key="3">
    <source>
        <dbReference type="EMBL" id="AEY59160.1"/>
    </source>
</evidence>
<reference evidence="2" key="1">
    <citation type="submission" date="2011-11" db="EMBL/GenBank/DDBJ databases">
        <title>Decoding the brain transcriptome of the Eastern honeybee (Apis cerana) based on pyrosequencing.</title>
        <authorList>
            <person name="Sun L."/>
            <person name="Zheng H."/>
            <person name="Wang Y."/>
            <person name="Xie X."/>
            <person name="Zhu Y."/>
            <person name="Gu W."/>
            <person name="Wang S."/>
        </authorList>
    </citation>
    <scope>NUCLEOTIDE SEQUENCE</scope>
    <source>
        <tissue evidence="2">Brain</tissue>
    </source>
</reference>
<dbReference type="EMBL" id="JR040507">
    <property type="protein sequence ID" value="AEY59159.1"/>
    <property type="molecule type" value="mRNA"/>
</dbReference>
<feature type="compositionally biased region" description="Low complexity" evidence="1">
    <location>
        <begin position="80"/>
        <end position="90"/>
    </location>
</feature>
<sequence length="121" mass="13512">MDKLLDRDVHQLIKSPILSSYYTSNPPTKSEMTRYLHDEECSSPLAGTDAGNGDSVVGTSSRPHSSTSAELETGMNTLTVQPQIVQQPVPTRTKETRYKAREYIHQFPINHQKQVHTLCAS</sequence>
<evidence type="ECO:0000313" key="2">
    <source>
        <dbReference type="EMBL" id="AEY59159.1"/>
    </source>
</evidence>
<feature type="compositionally biased region" description="Polar residues" evidence="1">
    <location>
        <begin position="57"/>
        <end position="79"/>
    </location>
</feature>
<accession>V9IFT2</accession>